<feature type="transmembrane region" description="Helical" evidence="1">
    <location>
        <begin position="251"/>
        <end position="270"/>
    </location>
</feature>
<accession>A0A0F9T9T2</accession>
<feature type="transmembrane region" description="Helical" evidence="1">
    <location>
        <begin position="486"/>
        <end position="507"/>
    </location>
</feature>
<gene>
    <name evidence="2" type="ORF">LCGC14_0755230</name>
</gene>
<organism evidence="2">
    <name type="scientific">marine sediment metagenome</name>
    <dbReference type="NCBI Taxonomy" id="412755"/>
    <lineage>
        <taxon>unclassified sequences</taxon>
        <taxon>metagenomes</taxon>
        <taxon>ecological metagenomes</taxon>
    </lineage>
</organism>
<evidence type="ECO:0000313" key="2">
    <source>
        <dbReference type="EMBL" id="KKN38253.1"/>
    </source>
</evidence>
<sequence length="550" mass="64480">MSLWKVIAKKEIWLKTSRFRRKRKIVFIFIFGLFLFWAAYLGPILLDSIIPEIFKGFTGNFESVLVRLLENMCASLFLMYVFYPLFLLFKGDQISNNEIVLASPANSGDIFIGEFLGQLPFYFLFILGTGPFITAILLQFNYSLTIFHHIFTYIILFTLFVLGSLLGKSLAKWVEFKISTSERLNRIRNVSLVIISIVVLLAFFSLRFVIDLFQAHQDLRGYFLFYPSFWYSNLLLYSVNLGFVELYSLSIWLSLGLAFCLPFLLFFIIYKRINLLSNLNHKSQRRRDFHRKEEKVFQFFGKLTPQKYRGLLIIQIKYFFRKRENIIKIFYLLGIISFFGILLLFSLKGQTLLFNINILSIPLVIQVTFTKEILVSIISWMGGLIFGILMGISTYIESREILEIYKKSPMGVKGFVYPLLFNLLYQLIVFSFFFSIFFTIIFQLGFLLSLIFFMTFIINSLTILLQSIGFQLIKPRFNERRKSVVFVNYIVLGLQVFSLLITLYIFIPLIHEFFQISTTLIFLLYINSGISLGLAILIFFVGIWKIKRFE</sequence>
<keyword evidence="1" id="KW-0472">Membrane</keyword>
<feature type="transmembrane region" description="Helical" evidence="1">
    <location>
        <begin position="121"/>
        <end position="140"/>
    </location>
</feature>
<keyword evidence="1" id="KW-1133">Transmembrane helix</keyword>
<comment type="caution">
    <text evidence="2">The sequence shown here is derived from an EMBL/GenBank/DDBJ whole genome shotgun (WGS) entry which is preliminary data.</text>
</comment>
<keyword evidence="1" id="KW-0812">Transmembrane</keyword>
<feature type="transmembrane region" description="Helical" evidence="1">
    <location>
        <begin position="416"/>
        <end position="438"/>
    </location>
</feature>
<feature type="transmembrane region" description="Helical" evidence="1">
    <location>
        <begin position="352"/>
        <end position="369"/>
    </location>
</feature>
<feature type="transmembrane region" description="Helical" evidence="1">
    <location>
        <begin position="187"/>
        <end position="210"/>
    </location>
</feature>
<reference evidence="2" key="1">
    <citation type="journal article" date="2015" name="Nature">
        <title>Complex archaea that bridge the gap between prokaryotes and eukaryotes.</title>
        <authorList>
            <person name="Spang A."/>
            <person name="Saw J.H."/>
            <person name="Jorgensen S.L."/>
            <person name="Zaremba-Niedzwiedzka K."/>
            <person name="Martijn J."/>
            <person name="Lind A.E."/>
            <person name="van Eijk R."/>
            <person name="Schleper C."/>
            <person name="Guy L."/>
            <person name="Ettema T.J."/>
        </authorList>
    </citation>
    <scope>NUCLEOTIDE SEQUENCE</scope>
</reference>
<protein>
    <submittedName>
        <fullName evidence="2">Uncharacterized protein</fullName>
    </submittedName>
</protein>
<name>A0A0F9T9T2_9ZZZZ</name>
<feature type="transmembrane region" description="Helical" evidence="1">
    <location>
        <begin position="326"/>
        <end position="345"/>
    </location>
</feature>
<feature type="transmembrane region" description="Helical" evidence="1">
    <location>
        <begin position="444"/>
        <end position="465"/>
    </location>
</feature>
<feature type="transmembrane region" description="Helical" evidence="1">
    <location>
        <begin position="375"/>
        <end position="396"/>
    </location>
</feature>
<evidence type="ECO:0000256" key="1">
    <source>
        <dbReference type="SAM" id="Phobius"/>
    </source>
</evidence>
<dbReference type="AlphaFoldDB" id="A0A0F9T9T2"/>
<feature type="transmembrane region" description="Helical" evidence="1">
    <location>
        <begin position="222"/>
        <end position="244"/>
    </location>
</feature>
<feature type="transmembrane region" description="Helical" evidence="1">
    <location>
        <begin position="519"/>
        <end position="544"/>
    </location>
</feature>
<proteinExistence type="predicted"/>
<feature type="transmembrane region" description="Helical" evidence="1">
    <location>
        <begin position="146"/>
        <end position="166"/>
    </location>
</feature>
<feature type="transmembrane region" description="Helical" evidence="1">
    <location>
        <begin position="66"/>
        <end position="89"/>
    </location>
</feature>
<dbReference type="EMBL" id="LAZR01001842">
    <property type="protein sequence ID" value="KKN38253.1"/>
    <property type="molecule type" value="Genomic_DNA"/>
</dbReference>
<feature type="transmembrane region" description="Helical" evidence="1">
    <location>
        <begin position="25"/>
        <end position="46"/>
    </location>
</feature>